<protein>
    <recommendedName>
        <fullName evidence="3">MaoC-like domain-containing protein</fullName>
    </recommendedName>
</protein>
<organism evidence="1 2">
    <name type="scientific">Galerina marginata (strain CBS 339.88)</name>
    <dbReference type="NCBI Taxonomy" id="685588"/>
    <lineage>
        <taxon>Eukaryota</taxon>
        <taxon>Fungi</taxon>
        <taxon>Dikarya</taxon>
        <taxon>Basidiomycota</taxon>
        <taxon>Agaricomycotina</taxon>
        <taxon>Agaricomycetes</taxon>
        <taxon>Agaricomycetidae</taxon>
        <taxon>Agaricales</taxon>
        <taxon>Agaricineae</taxon>
        <taxon>Strophariaceae</taxon>
        <taxon>Galerina</taxon>
    </lineage>
</organism>
<dbReference type="STRING" id="685588.A0A067TER1"/>
<dbReference type="HOGENOM" id="CLU_028690_0_0_1"/>
<dbReference type="OrthoDB" id="3257538at2759"/>
<dbReference type="GO" id="GO:0005739">
    <property type="term" value="C:mitochondrion"/>
    <property type="evidence" value="ECO:0007669"/>
    <property type="project" value="TreeGrafter"/>
</dbReference>
<evidence type="ECO:0008006" key="3">
    <source>
        <dbReference type="Google" id="ProtNLM"/>
    </source>
</evidence>
<dbReference type="PANTHER" id="PTHR28152">
    <property type="entry name" value="HYDROXYACYL-THIOESTER DEHYDRATASE TYPE 2, MITOCHONDRIAL"/>
    <property type="match status" value="1"/>
</dbReference>
<evidence type="ECO:0000313" key="1">
    <source>
        <dbReference type="EMBL" id="KDR81646.1"/>
    </source>
</evidence>
<dbReference type="Gene3D" id="3.10.129.10">
    <property type="entry name" value="Hotdog Thioesterase"/>
    <property type="match status" value="1"/>
</dbReference>
<accession>A0A067TER1</accession>
<dbReference type="EMBL" id="KL142370">
    <property type="protein sequence ID" value="KDR81646.1"/>
    <property type="molecule type" value="Genomic_DNA"/>
</dbReference>
<keyword evidence="2" id="KW-1185">Reference proteome</keyword>
<dbReference type="InterPro" id="IPR052741">
    <property type="entry name" value="Mitochondrial_HTD2"/>
</dbReference>
<dbReference type="AlphaFoldDB" id="A0A067TER1"/>
<dbReference type="GO" id="GO:0019171">
    <property type="term" value="F:(3R)-hydroxyacyl-[acyl-carrier-protein] dehydratase activity"/>
    <property type="evidence" value="ECO:0007669"/>
    <property type="project" value="TreeGrafter"/>
</dbReference>
<dbReference type="SUPFAM" id="SSF54637">
    <property type="entry name" value="Thioesterase/thiol ester dehydrase-isomerase"/>
    <property type="match status" value="1"/>
</dbReference>
<dbReference type="PANTHER" id="PTHR28152:SF1">
    <property type="entry name" value="HYDROXYACYL-THIOESTER DEHYDRATASE TYPE 2, MITOCHONDRIAL"/>
    <property type="match status" value="1"/>
</dbReference>
<gene>
    <name evidence="1" type="ORF">GALMADRAFT_239722</name>
</gene>
<proteinExistence type="predicted"/>
<evidence type="ECO:0000313" key="2">
    <source>
        <dbReference type="Proteomes" id="UP000027222"/>
    </source>
</evidence>
<dbReference type="Proteomes" id="UP000027222">
    <property type="component" value="Unassembled WGS sequence"/>
</dbReference>
<sequence>MNSIGRNIRQIARCMLTSVPSSSRAHGPKAATGWRSLSDTVDVGAAESQSLEQWRASPPSHTLADTLSIEHLSDLYVTLPTRDGTRGPYVAPTAGMPLPYGHHLAFFHARRPESLLRTDGTDEDISPPAPFTKRMWAGGKIWWDNDNPLLVGKSTTAISSVAKAEKKGFDKGKPMVFVTQRMKYLQEGQTAPSLVEERSHVYFHAGIFANIKKTFDREVNDIPTAVDFSFRYTPTPVTLFRYSALMFNAHHIHLDKEYCEKEEGYPERLVHGPLTAQMLLETVIFHFPELKVYKFEYRATNPLFVNRELIISGRWADKSNIQVWCSDANGVVGMTGMIQLD</sequence>
<dbReference type="InterPro" id="IPR029069">
    <property type="entry name" value="HotDog_dom_sf"/>
</dbReference>
<reference evidence="2" key="1">
    <citation type="journal article" date="2014" name="Proc. Natl. Acad. Sci. U.S.A.">
        <title>Extensive sampling of basidiomycete genomes demonstrates inadequacy of the white-rot/brown-rot paradigm for wood decay fungi.</title>
        <authorList>
            <person name="Riley R."/>
            <person name="Salamov A.A."/>
            <person name="Brown D.W."/>
            <person name="Nagy L.G."/>
            <person name="Floudas D."/>
            <person name="Held B.W."/>
            <person name="Levasseur A."/>
            <person name="Lombard V."/>
            <person name="Morin E."/>
            <person name="Otillar R."/>
            <person name="Lindquist E.A."/>
            <person name="Sun H."/>
            <person name="LaButti K.M."/>
            <person name="Schmutz J."/>
            <person name="Jabbour D."/>
            <person name="Luo H."/>
            <person name="Baker S.E."/>
            <person name="Pisabarro A.G."/>
            <person name="Walton J.D."/>
            <person name="Blanchette R.A."/>
            <person name="Henrissat B."/>
            <person name="Martin F."/>
            <person name="Cullen D."/>
            <person name="Hibbett D.S."/>
            <person name="Grigoriev I.V."/>
        </authorList>
    </citation>
    <scope>NUCLEOTIDE SEQUENCE [LARGE SCALE GENOMIC DNA]</scope>
    <source>
        <strain evidence="2">CBS 339.88</strain>
    </source>
</reference>
<name>A0A067TER1_GALM3</name>